<comment type="caution">
    <text evidence="3">The sequence shown here is derived from an EMBL/GenBank/DDBJ whole genome shotgun (WGS) entry which is preliminary data.</text>
</comment>
<dbReference type="Proteomes" id="UP000249016">
    <property type="component" value="Unassembled WGS sequence"/>
</dbReference>
<dbReference type="Pfam" id="PF01345">
    <property type="entry name" value="DUF11"/>
    <property type="match status" value="1"/>
</dbReference>
<dbReference type="RefSeq" id="WP_111346982.1">
    <property type="nucleotide sequence ID" value="NZ_QLII01000001.1"/>
</dbReference>
<dbReference type="EMBL" id="QLII01000001">
    <property type="protein sequence ID" value="RAI76887.1"/>
    <property type="molecule type" value="Genomic_DNA"/>
</dbReference>
<gene>
    <name evidence="3" type="ORF">HMF3257_26830</name>
</gene>
<feature type="chain" id="PRO_5016361208" description="DUF11 domain-containing protein" evidence="1">
    <location>
        <begin position="28"/>
        <end position="983"/>
    </location>
</feature>
<dbReference type="PANTHER" id="PTHR34819">
    <property type="entry name" value="LARGE CYSTEINE-RICH PERIPLASMIC PROTEIN OMCB"/>
    <property type="match status" value="1"/>
</dbReference>
<evidence type="ECO:0000313" key="4">
    <source>
        <dbReference type="Proteomes" id="UP000249016"/>
    </source>
</evidence>
<feature type="domain" description="DUF11" evidence="2">
    <location>
        <begin position="683"/>
        <end position="778"/>
    </location>
</feature>
<dbReference type="InterPro" id="IPR001434">
    <property type="entry name" value="OmcB-like_DUF11"/>
</dbReference>
<protein>
    <recommendedName>
        <fullName evidence="2">DUF11 domain-containing protein</fullName>
    </recommendedName>
</protein>
<dbReference type="InterPro" id="IPR047589">
    <property type="entry name" value="DUF11_rpt"/>
</dbReference>
<name>A0A327NNS5_9BACT</name>
<dbReference type="InterPro" id="IPR051172">
    <property type="entry name" value="Chlamydia_OmcB"/>
</dbReference>
<feature type="signal peptide" evidence="1">
    <location>
        <begin position="1"/>
        <end position="27"/>
    </location>
</feature>
<evidence type="ECO:0000256" key="1">
    <source>
        <dbReference type="SAM" id="SignalP"/>
    </source>
</evidence>
<keyword evidence="4" id="KW-1185">Reference proteome</keyword>
<accession>A0A327NNS5</accession>
<dbReference type="PANTHER" id="PTHR34819:SF3">
    <property type="entry name" value="CELL SURFACE PROTEIN"/>
    <property type="match status" value="1"/>
</dbReference>
<proteinExistence type="predicted"/>
<dbReference type="NCBIfam" id="TIGR01451">
    <property type="entry name" value="B_ant_repeat"/>
    <property type="match status" value="1"/>
</dbReference>
<sequence length="983" mass="100279">MNIYRHFLICALLSVWMICAATFSAKAQTAALQLSTQFDCASGNYLATIQIRASDATSFSIGTSSVFLTYDPSSLTFVGYQSLNFDTATLCGGQSLWENHSFDGSSPGLFNLTLMLNSNSISCPLISNSNWVDIGTITFGVRNPDGNPSLQFSTAFTSFNAVPANNGIIQIQQGQYVGVDQSGVLHCSPICSLTATATPGLCQSATNQYSLTGMVSLSNTTAGSLIITDGSVSTTLSVTANQSAASFTLAGLPSDGLVHTLSATLSGCGSSSTTYTAPRSCSVATVCSMSAVATAGICTSASNTYPTSAVIRLTNPIAGILTISSSGQSQTFVTTAVSSASFTASFAGLVADGLSHTITASLPGCSTTSATYTAPASCSVAPVCSLTATVTPGSCQPATNQYTLTGMVSLSNATAGSLIITDGSVSTTLSVTANQPAASFTLTSLISDGLAHTLSATLSGCGSSSTTYTAPSSCSVAPVCSMSTIAVSGLCTTTSNTYSASAVIRLTNPIAGILTVTTGTQSQTFITVAGSSASFTANFTGLTADGLSHTVTASLPGCSTTSAAYTAPAACSVAPACSASVVVTASSCIPTTNTYSTTVSVTLTNATATGKLTITDGPQSATFIISSTGTTTYTAVFVGLSSDGSTHTVTASLPGCSTVTQTYTAPGYCFQYIGSQVVLDGFVDKSKAKSGEVLTYTLVLTNTGTTTAANVIVMDSLMNGLRYLTNSATAPVGTTFTQGIPISTWHVTGLTAGQSLSLTFQAVADSSGILYNKAMIPGDTAIVCTSVPVMVCTGDTYLFQLTAASGRSSYKWFKDNIEIIGQTTNVLNVTAPGTYSLAVDNVSGKCPDFSCCPFIVEEDTLPTFKVVAIPVTCVGNVAQANGKIVLSSFNAAYTYQYSLGANFNEAASLSGSPKLIPADGVLANNLPNQAVGQPYTIRVYNASGCYTDTTVLLLPCVCGCQEHICVPFITQRTKRAIRIGDAR</sequence>
<evidence type="ECO:0000313" key="3">
    <source>
        <dbReference type="EMBL" id="RAI76887.1"/>
    </source>
</evidence>
<organism evidence="3 4">
    <name type="scientific">Spirosoma telluris</name>
    <dbReference type="NCBI Taxonomy" id="2183553"/>
    <lineage>
        <taxon>Bacteria</taxon>
        <taxon>Pseudomonadati</taxon>
        <taxon>Bacteroidota</taxon>
        <taxon>Cytophagia</taxon>
        <taxon>Cytophagales</taxon>
        <taxon>Cytophagaceae</taxon>
        <taxon>Spirosoma</taxon>
    </lineage>
</organism>
<keyword evidence="1" id="KW-0732">Signal</keyword>
<evidence type="ECO:0000259" key="2">
    <source>
        <dbReference type="Pfam" id="PF01345"/>
    </source>
</evidence>
<dbReference type="AlphaFoldDB" id="A0A327NNS5"/>
<reference evidence="3 4" key="1">
    <citation type="submission" date="2018-06" db="EMBL/GenBank/DDBJ databases">
        <title>Spirosoma sp. HMF3257 Genome sequencing and assembly.</title>
        <authorList>
            <person name="Kang H."/>
            <person name="Cha I."/>
            <person name="Kim H."/>
            <person name="Kang J."/>
            <person name="Joh K."/>
        </authorList>
    </citation>
    <scope>NUCLEOTIDE SEQUENCE [LARGE SCALE GENOMIC DNA]</scope>
    <source>
        <strain evidence="3 4">HMF3257</strain>
    </source>
</reference>
<dbReference type="OrthoDB" id="961007at2"/>